<keyword evidence="1 6" id="KW-0597">Phosphoprotein</keyword>
<reference evidence="10" key="1">
    <citation type="submission" date="2020-08" db="EMBL/GenBank/DDBJ databases">
        <title>Sulfitobacter aestuariivivens sp. nov., isolated from a tidal flat.</title>
        <authorList>
            <person name="Park S."/>
            <person name="Yoon J.-H."/>
        </authorList>
    </citation>
    <scope>NUCLEOTIDE SEQUENCE</scope>
    <source>
        <strain evidence="10">TSTF-M16</strain>
    </source>
</reference>
<proteinExistence type="predicted"/>
<comment type="caution">
    <text evidence="10">The sequence shown here is derived from an EMBL/GenBank/DDBJ whole genome shotgun (WGS) entry which is preliminary data.</text>
</comment>
<accession>A0A927D7V3</accession>
<evidence type="ECO:0000256" key="7">
    <source>
        <dbReference type="PROSITE-ProRule" id="PRU01091"/>
    </source>
</evidence>
<feature type="DNA-binding region" description="OmpR/PhoB-type" evidence="7">
    <location>
        <begin position="128"/>
        <end position="226"/>
    </location>
</feature>
<dbReference type="AlphaFoldDB" id="A0A927D7V3"/>
<evidence type="ECO:0000259" key="9">
    <source>
        <dbReference type="PROSITE" id="PS51755"/>
    </source>
</evidence>
<gene>
    <name evidence="10" type="ORF">H9Q16_17620</name>
</gene>
<evidence type="ECO:0000256" key="5">
    <source>
        <dbReference type="ARBA" id="ARBA00023163"/>
    </source>
</evidence>
<dbReference type="GO" id="GO:0032993">
    <property type="term" value="C:protein-DNA complex"/>
    <property type="evidence" value="ECO:0007669"/>
    <property type="project" value="TreeGrafter"/>
</dbReference>
<dbReference type="SUPFAM" id="SSF46894">
    <property type="entry name" value="C-terminal effector domain of the bipartite response regulators"/>
    <property type="match status" value="1"/>
</dbReference>
<dbReference type="CDD" id="cd00383">
    <property type="entry name" value="trans_reg_C"/>
    <property type="match status" value="1"/>
</dbReference>
<dbReference type="PANTHER" id="PTHR48111">
    <property type="entry name" value="REGULATOR OF RPOS"/>
    <property type="match status" value="1"/>
</dbReference>
<keyword evidence="11" id="KW-1185">Reference proteome</keyword>
<evidence type="ECO:0000313" key="11">
    <source>
        <dbReference type="Proteomes" id="UP000635142"/>
    </source>
</evidence>
<feature type="modified residue" description="4-aspartylphosphate" evidence="6">
    <location>
        <position position="53"/>
    </location>
</feature>
<organism evidence="10 11">
    <name type="scientific">Sulfitobacter aestuariivivens</name>
    <dbReference type="NCBI Taxonomy" id="2766981"/>
    <lineage>
        <taxon>Bacteria</taxon>
        <taxon>Pseudomonadati</taxon>
        <taxon>Pseudomonadota</taxon>
        <taxon>Alphaproteobacteria</taxon>
        <taxon>Rhodobacterales</taxon>
        <taxon>Roseobacteraceae</taxon>
        <taxon>Sulfitobacter</taxon>
    </lineage>
</organism>
<dbReference type="InterPro" id="IPR001789">
    <property type="entry name" value="Sig_transdc_resp-reg_receiver"/>
</dbReference>
<dbReference type="FunFam" id="3.40.50.2300:FF:000001">
    <property type="entry name" value="DNA-binding response regulator PhoB"/>
    <property type="match status" value="1"/>
</dbReference>
<dbReference type="SMART" id="SM00448">
    <property type="entry name" value="REC"/>
    <property type="match status" value="1"/>
</dbReference>
<evidence type="ECO:0000256" key="2">
    <source>
        <dbReference type="ARBA" id="ARBA00023012"/>
    </source>
</evidence>
<dbReference type="Pfam" id="PF00072">
    <property type="entry name" value="Response_reg"/>
    <property type="match status" value="1"/>
</dbReference>
<dbReference type="GO" id="GO:0006355">
    <property type="term" value="P:regulation of DNA-templated transcription"/>
    <property type="evidence" value="ECO:0007669"/>
    <property type="project" value="InterPro"/>
</dbReference>
<dbReference type="GO" id="GO:0005829">
    <property type="term" value="C:cytosol"/>
    <property type="evidence" value="ECO:0007669"/>
    <property type="project" value="TreeGrafter"/>
</dbReference>
<keyword evidence="2" id="KW-0902">Two-component regulatory system</keyword>
<keyword evidence="5" id="KW-0804">Transcription</keyword>
<evidence type="ECO:0000313" key="10">
    <source>
        <dbReference type="EMBL" id="MBD3665758.1"/>
    </source>
</evidence>
<dbReference type="Gene3D" id="1.10.10.10">
    <property type="entry name" value="Winged helix-like DNA-binding domain superfamily/Winged helix DNA-binding domain"/>
    <property type="match status" value="1"/>
</dbReference>
<dbReference type="GO" id="GO:0000976">
    <property type="term" value="F:transcription cis-regulatory region binding"/>
    <property type="evidence" value="ECO:0007669"/>
    <property type="project" value="TreeGrafter"/>
</dbReference>
<dbReference type="Proteomes" id="UP000635142">
    <property type="component" value="Unassembled WGS sequence"/>
</dbReference>
<keyword evidence="4 7" id="KW-0238">DNA-binding</keyword>
<dbReference type="EMBL" id="JACTAG010000002">
    <property type="protein sequence ID" value="MBD3665758.1"/>
    <property type="molecule type" value="Genomic_DNA"/>
</dbReference>
<protein>
    <submittedName>
        <fullName evidence="10">Response regulator transcription factor</fullName>
    </submittedName>
</protein>
<feature type="domain" description="OmpR/PhoB-type" evidence="9">
    <location>
        <begin position="128"/>
        <end position="226"/>
    </location>
</feature>
<dbReference type="GO" id="GO:0000156">
    <property type="term" value="F:phosphorelay response regulator activity"/>
    <property type="evidence" value="ECO:0007669"/>
    <property type="project" value="TreeGrafter"/>
</dbReference>
<evidence type="ECO:0000256" key="1">
    <source>
        <dbReference type="ARBA" id="ARBA00022553"/>
    </source>
</evidence>
<dbReference type="InterPro" id="IPR036388">
    <property type="entry name" value="WH-like_DNA-bd_sf"/>
</dbReference>
<feature type="domain" description="Response regulatory" evidence="8">
    <location>
        <begin position="4"/>
        <end position="117"/>
    </location>
</feature>
<dbReference type="PROSITE" id="PS51755">
    <property type="entry name" value="OMPR_PHOB"/>
    <property type="match status" value="1"/>
</dbReference>
<sequence length="230" mass="24642">MSSHILIVDDDPQIRSVLRIALKQAGMQISEAGDGAEGLAKARSGRFDLVVLDIGLPEMDGLEVCRALRAGDQTPVLFLTARDDEIDRVLGFELGGDDYVTKPFSPRELVARIKAILKRSGGHPDALIGALQRGSLQIDPARHLCLVAGAPTPLTAREMGILAHLMARPDQVVPRPALTDAVYGAHVHVSDRTVDSHLRNLRAKLAAAGCDDAIETVHGVGIRMGSCRSR</sequence>
<dbReference type="InterPro" id="IPR016032">
    <property type="entry name" value="Sig_transdc_resp-reg_C-effctor"/>
</dbReference>
<keyword evidence="3" id="KW-0805">Transcription regulation</keyword>
<evidence type="ECO:0000256" key="4">
    <source>
        <dbReference type="ARBA" id="ARBA00023125"/>
    </source>
</evidence>
<dbReference type="InterPro" id="IPR039420">
    <property type="entry name" value="WalR-like"/>
</dbReference>
<evidence type="ECO:0000256" key="3">
    <source>
        <dbReference type="ARBA" id="ARBA00023015"/>
    </source>
</evidence>
<name>A0A927D7V3_9RHOB</name>
<dbReference type="Gene3D" id="3.40.50.2300">
    <property type="match status" value="1"/>
</dbReference>
<evidence type="ECO:0000256" key="6">
    <source>
        <dbReference type="PROSITE-ProRule" id="PRU00169"/>
    </source>
</evidence>
<dbReference type="InterPro" id="IPR001867">
    <property type="entry name" value="OmpR/PhoB-type_DNA-bd"/>
</dbReference>
<evidence type="ECO:0000259" key="8">
    <source>
        <dbReference type="PROSITE" id="PS50110"/>
    </source>
</evidence>
<dbReference type="PANTHER" id="PTHR48111:SF59">
    <property type="entry name" value="TRANSCRIPTIONAL REGULATORY PROTEIN BAER"/>
    <property type="match status" value="1"/>
</dbReference>
<dbReference type="RefSeq" id="WP_191076719.1">
    <property type="nucleotide sequence ID" value="NZ_JACTAG010000002.1"/>
</dbReference>
<dbReference type="Pfam" id="PF00486">
    <property type="entry name" value="Trans_reg_C"/>
    <property type="match status" value="1"/>
</dbReference>
<dbReference type="PROSITE" id="PS50110">
    <property type="entry name" value="RESPONSE_REGULATORY"/>
    <property type="match status" value="1"/>
</dbReference>
<dbReference type="SUPFAM" id="SSF52172">
    <property type="entry name" value="CheY-like"/>
    <property type="match status" value="1"/>
</dbReference>
<dbReference type="InterPro" id="IPR011006">
    <property type="entry name" value="CheY-like_superfamily"/>
</dbReference>
<dbReference type="Gene3D" id="6.10.250.690">
    <property type="match status" value="1"/>
</dbReference>
<dbReference type="SMART" id="SM00862">
    <property type="entry name" value="Trans_reg_C"/>
    <property type="match status" value="1"/>
</dbReference>